<proteinExistence type="predicted"/>
<sequence length="596" mass="67158">MQQQSLLNTYLPQTWLGLVLAVSMIGLLCFNFRTHPSSWHIISDNLDAFQVRQYLLRRALEEDHLFVPANHPHLRFVGRWTSTFTGSRQDAAFPGSYIEFTVCNTTSIFCDLKNKPRDRTQEREEHQRVAAQRVLLFSESDSTRGSSPVSLLVEVNGQDVFGHEEALGIVPIARDLDPRVVHHIRITYLGSPEGFQSTLQVHGLWVGLPALVTNVTIDQSMKPSSHYHEHICLKSHESTTFRGNQPNSKIEIVTSEGYLSPFSASEDSIITQARLHPWFYRLSKANSLDISLLPMSKTGMHSKQTIATIQDLFFRSGPPGTLHYLHPWTFDQANRPSVLILQPGIEEFASLLSTISSVNAISHHTLERLKLDFITSLVRLILTIRRVAYPHMASQTKGHRDNDHSHSQSFGDSYSYVSAPSTLPIFLIAPFSSVLTQIPLAEPLTLHSVVSECLSATVSMLRTQGDISTVWIDTTGWVDAKHDFVSPGSQEKEFRTGSDVHKKTASDRAFMTPQAGQRVASWLHVHLCPYLEESTDAEPNQLRPDDPPCEVHRYDRYVGSVFLPEQIQMERKLLQRKTALLKLTFGLDGVGWHDLS</sequence>
<reference evidence="2 3" key="1">
    <citation type="submission" date="2017-03" db="EMBL/GenBank/DDBJ databases">
        <title>Genomes of endolithic fungi from Antarctica.</title>
        <authorList>
            <person name="Coleine C."/>
            <person name="Masonjones S."/>
            <person name="Stajich J.E."/>
        </authorList>
    </citation>
    <scope>NUCLEOTIDE SEQUENCE [LARGE SCALE GENOMIC DNA]</scope>
    <source>
        <strain evidence="2 3">CCFEE 6314</strain>
    </source>
</reference>
<evidence type="ECO:0000313" key="3">
    <source>
        <dbReference type="Proteomes" id="UP000288859"/>
    </source>
</evidence>
<evidence type="ECO:0000313" key="2">
    <source>
        <dbReference type="EMBL" id="RVX69531.1"/>
    </source>
</evidence>
<keyword evidence="1" id="KW-0472">Membrane</keyword>
<keyword evidence="1" id="KW-0812">Transmembrane</keyword>
<protein>
    <submittedName>
        <fullName evidence="2">Uncharacterized protein</fullName>
    </submittedName>
</protein>
<dbReference type="EMBL" id="NAJM01000029">
    <property type="protein sequence ID" value="RVX69531.1"/>
    <property type="molecule type" value="Genomic_DNA"/>
</dbReference>
<keyword evidence="1" id="KW-1133">Transmembrane helix</keyword>
<dbReference type="Proteomes" id="UP000288859">
    <property type="component" value="Unassembled WGS sequence"/>
</dbReference>
<comment type="caution">
    <text evidence="2">The sequence shown here is derived from an EMBL/GenBank/DDBJ whole genome shotgun (WGS) entry which is preliminary data.</text>
</comment>
<feature type="transmembrane region" description="Helical" evidence="1">
    <location>
        <begin position="15"/>
        <end position="32"/>
    </location>
</feature>
<accession>A0A438N1C6</accession>
<evidence type="ECO:0000256" key="1">
    <source>
        <dbReference type="SAM" id="Phobius"/>
    </source>
</evidence>
<dbReference type="VEuPathDB" id="FungiDB:PV10_05510"/>
<dbReference type="AlphaFoldDB" id="A0A438N1C6"/>
<gene>
    <name evidence="2" type="ORF">B0A52_06595</name>
</gene>
<dbReference type="OrthoDB" id="10267969at2759"/>
<name>A0A438N1C6_EXOME</name>
<organism evidence="2 3">
    <name type="scientific">Exophiala mesophila</name>
    <name type="common">Black yeast-like fungus</name>
    <dbReference type="NCBI Taxonomy" id="212818"/>
    <lineage>
        <taxon>Eukaryota</taxon>
        <taxon>Fungi</taxon>
        <taxon>Dikarya</taxon>
        <taxon>Ascomycota</taxon>
        <taxon>Pezizomycotina</taxon>
        <taxon>Eurotiomycetes</taxon>
        <taxon>Chaetothyriomycetidae</taxon>
        <taxon>Chaetothyriales</taxon>
        <taxon>Herpotrichiellaceae</taxon>
        <taxon>Exophiala</taxon>
    </lineage>
</organism>